<protein>
    <submittedName>
        <fullName evidence="2">Uncharacterized protein</fullName>
    </submittedName>
</protein>
<dbReference type="AlphaFoldDB" id="A0A078A9R6"/>
<feature type="compositionally biased region" description="Basic and acidic residues" evidence="1">
    <location>
        <begin position="36"/>
        <end position="49"/>
    </location>
</feature>
<feature type="compositionally biased region" description="Basic residues" evidence="1">
    <location>
        <begin position="1"/>
        <end position="11"/>
    </location>
</feature>
<evidence type="ECO:0000313" key="3">
    <source>
        <dbReference type="Proteomes" id="UP000039865"/>
    </source>
</evidence>
<reference evidence="2 3" key="1">
    <citation type="submission" date="2014-06" db="EMBL/GenBank/DDBJ databases">
        <authorList>
            <person name="Swart Estienne"/>
        </authorList>
    </citation>
    <scope>NUCLEOTIDE SEQUENCE [LARGE SCALE GENOMIC DNA]</scope>
    <source>
        <strain evidence="2 3">130c</strain>
    </source>
</reference>
<evidence type="ECO:0000256" key="1">
    <source>
        <dbReference type="SAM" id="MobiDB-lite"/>
    </source>
</evidence>
<evidence type="ECO:0000313" key="2">
    <source>
        <dbReference type="EMBL" id="CDW78631.1"/>
    </source>
</evidence>
<keyword evidence="3" id="KW-1185">Reference proteome</keyword>
<dbReference type="EMBL" id="CCKQ01007266">
    <property type="protein sequence ID" value="CDW78631.1"/>
    <property type="molecule type" value="Genomic_DNA"/>
</dbReference>
<organism evidence="2 3">
    <name type="scientific">Stylonychia lemnae</name>
    <name type="common">Ciliate</name>
    <dbReference type="NCBI Taxonomy" id="5949"/>
    <lineage>
        <taxon>Eukaryota</taxon>
        <taxon>Sar</taxon>
        <taxon>Alveolata</taxon>
        <taxon>Ciliophora</taxon>
        <taxon>Intramacronucleata</taxon>
        <taxon>Spirotrichea</taxon>
        <taxon>Stichotrichia</taxon>
        <taxon>Sporadotrichida</taxon>
        <taxon>Oxytrichidae</taxon>
        <taxon>Stylonychinae</taxon>
        <taxon>Stylonychia</taxon>
    </lineage>
</organism>
<feature type="region of interest" description="Disordered" evidence="1">
    <location>
        <begin position="1"/>
        <end position="58"/>
    </location>
</feature>
<sequence length="492" mass="57355">MNNKRIKKQKGSRIQQENQHLNTSVPECKFINQSFDHSKNRNKEVEQSKKGHHRRVRTHTNDDFNVLLGLNRISENMATLQNEDNQSQQQSFLKNQKLRQSQPRIYSHGDQIQALQDPQIITNKDDSMYKSEVFSRQHLNNIRSIASTAASSQICQLIGNDENKNIITQENQIAIGQNTLFTAKHSRENSDSQIHPNPNLSYQFALMSAKEHKREFQAQSEYEDSQQSEKQIISTIYQLLEEAKIRQQQTQDDCFVKPFSTFKNSSEAAYQSHKSFSKQRDMSINLNHNGESCGINNNNQSMNQLNNDQKSQESTITTVKIRNRIKAKLRILGWPISTCGTLNQFRMTHQNEIQIRQSRNHDTGAPILYSKSHQIGIIINRPENQIAQQQNELAQDKTISRQTIVAKYKGKNQQFRDKLRRQPANQEMAIQFVRTQPIQAEDLRTQKIIQISTRILQKQCLRNIRFVNEALLKNLQTKQRLTNRRLLKYQCF</sequence>
<name>A0A078A9R6_STYLE</name>
<feature type="compositionally biased region" description="Polar residues" evidence="1">
    <location>
        <begin position="12"/>
        <end position="35"/>
    </location>
</feature>
<accession>A0A078A9R6</accession>
<dbReference type="Proteomes" id="UP000039865">
    <property type="component" value="Unassembled WGS sequence"/>
</dbReference>
<proteinExistence type="predicted"/>
<gene>
    <name evidence="2" type="primary">Contig6248.g6681</name>
    <name evidence="2" type="ORF">STYLEM_7612</name>
</gene>
<dbReference type="InParanoid" id="A0A078A9R6"/>